<reference evidence="3" key="1">
    <citation type="journal article" date="2019" name="Int. J. Syst. Evol. Microbiol.">
        <title>The Global Catalogue of Microorganisms (GCM) 10K type strain sequencing project: providing services to taxonomists for standard genome sequencing and annotation.</title>
        <authorList>
            <consortium name="The Broad Institute Genomics Platform"/>
            <consortium name="The Broad Institute Genome Sequencing Center for Infectious Disease"/>
            <person name="Wu L."/>
            <person name="Ma J."/>
        </authorList>
    </citation>
    <scope>NUCLEOTIDE SEQUENCE [LARGE SCALE GENOMIC DNA]</scope>
    <source>
        <strain evidence="3">JCM 17925</strain>
    </source>
</reference>
<dbReference type="SUPFAM" id="SSF88697">
    <property type="entry name" value="PUA domain-like"/>
    <property type="match status" value="1"/>
</dbReference>
<dbReference type="Proteomes" id="UP001500936">
    <property type="component" value="Unassembled WGS sequence"/>
</dbReference>
<comment type="caution">
    <text evidence="2">The sequence shown here is derived from an EMBL/GenBank/DDBJ whole genome shotgun (WGS) entry which is preliminary data.</text>
</comment>
<organism evidence="2 3">
    <name type="scientific">Nibrella viscosa</name>
    <dbReference type="NCBI Taxonomy" id="1084524"/>
    <lineage>
        <taxon>Bacteria</taxon>
        <taxon>Pseudomonadati</taxon>
        <taxon>Bacteroidota</taxon>
        <taxon>Cytophagia</taxon>
        <taxon>Cytophagales</taxon>
        <taxon>Spirosomataceae</taxon>
        <taxon>Nibrella</taxon>
    </lineage>
</organism>
<proteinExistence type="predicted"/>
<dbReference type="EMBL" id="BAABHB010000001">
    <property type="protein sequence ID" value="GAA4397117.1"/>
    <property type="molecule type" value="Genomic_DNA"/>
</dbReference>
<dbReference type="RefSeq" id="WP_345263817.1">
    <property type="nucleotide sequence ID" value="NZ_BAABHB010000001.1"/>
</dbReference>
<sequence>MAYWLIKSPFRTRTWARVVAAGRFHLYGIRNAQARQYISQMQTGDQAVFYFQQKVWGIMRVALDPKADPTSDNSSWLAVDFEPIQTLEPPVEYQTIKSFVAFADSPLVKQPRLSVVPLNKEQWRSISAGSGLS</sequence>
<dbReference type="InterPro" id="IPR015947">
    <property type="entry name" value="PUA-like_sf"/>
</dbReference>
<dbReference type="InterPro" id="IPR002740">
    <property type="entry name" value="EVE_domain"/>
</dbReference>
<dbReference type="Gene3D" id="3.10.590.10">
    <property type="entry name" value="ph1033 like domains"/>
    <property type="match status" value="1"/>
</dbReference>
<evidence type="ECO:0000259" key="1">
    <source>
        <dbReference type="Pfam" id="PF01878"/>
    </source>
</evidence>
<dbReference type="PANTHER" id="PTHR14087:SF7">
    <property type="entry name" value="THYMOCYTE NUCLEAR PROTEIN 1"/>
    <property type="match status" value="1"/>
</dbReference>
<feature type="domain" description="EVE" evidence="1">
    <location>
        <begin position="2"/>
        <end position="127"/>
    </location>
</feature>
<accession>A0ABP8JWD4</accession>
<dbReference type="Pfam" id="PF01878">
    <property type="entry name" value="EVE"/>
    <property type="match status" value="1"/>
</dbReference>
<keyword evidence="3" id="KW-1185">Reference proteome</keyword>
<gene>
    <name evidence="2" type="ORF">GCM10023187_06040</name>
</gene>
<evidence type="ECO:0000313" key="2">
    <source>
        <dbReference type="EMBL" id="GAA4397117.1"/>
    </source>
</evidence>
<dbReference type="PANTHER" id="PTHR14087">
    <property type="entry name" value="THYMOCYTE NUCLEAR PROTEIN 1"/>
    <property type="match status" value="1"/>
</dbReference>
<evidence type="ECO:0000313" key="3">
    <source>
        <dbReference type="Proteomes" id="UP001500936"/>
    </source>
</evidence>
<name>A0ABP8JWD4_9BACT</name>
<protein>
    <submittedName>
        <fullName evidence="2">EVE domain-containing protein</fullName>
    </submittedName>
</protein>
<dbReference type="InterPro" id="IPR052181">
    <property type="entry name" value="5hmC_binding"/>
</dbReference>